<gene>
    <name evidence="4" type="ORF">HDA37_002038</name>
</gene>
<dbReference type="PANTHER" id="PTHR34069">
    <property type="entry name" value="3-OXOACYL-[ACYL-CARRIER-PROTEIN] SYNTHASE 3"/>
    <property type="match status" value="1"/>
</dbReference>
<reference evidence="4 5" key="1">
    <citation type="submission" date="2020-07" db="EMBL/GenBank/DDBJ databases">
        <title>Sequencing the genomes of 1000 actinobacteria strains.</title>
        <authorList>
            <person name="Klenk H.-P."/>
        </authorList>
    </citation>
    <scope>NUCLEOTIDE SEQUENCE [LARGE SCALE GENOMIC DNA]</scope>
    <source>
        <strain evidence="4 5">DSM 44749</strain>
    </source>
</reference>
<protein>
    <submittedName>
        <fullName evidence="4">3-oxoacyl-[acyl-carrier-protein] synthase-3</fullName>
        <ecNumber evidence="4">2.3.1.180</ecNumber>
    </submittedName>
</protein>
<keyword evidence="2 4" id="KW-0012">Acyltransferase</keyword>
<evidence type="ECO:0000256" key="2">
    <source>
        <dbReference type="ARBA" id="ARBA00023315"/>
    </source>
</evidence>
<dbReference type="Gene3D" id="3.40.47.10">
    <property type="match status" value="2"/>
</dbReference>
<dbReference type="PANTHER" id="PTHR34069:SF2">
    <property type="entry name" value="BETA-KETOACYL-[ACYL-CARRIER-PROTEIN] SYNTHASE III"/>
    <property type="match status" value="1"/>
</dbReference>
<dbReference type="RefSeq" id="WP_073576236.1">
    <property type="nucleotide sequence ID" value="NZ_BAAAJZ010000015.1"/>
</dbReference>
<accession>A0A852VY70</accession>
<keyword evidence="1 4" id="KW-0808">Transferase</keyword>
<evidence type="ECO:0000313" key="5">
    <source>
        <dbReference type="Proteomes" id="UP000549695"/>
    </source>
</evidence>
<dbReference type="InterPro" id="IPR013747">
    <property type="entry name" value="ACP_syn_III_C"/>
</dbReference>
<dbReference type="EC" id="2.3.1.180" evidence="4"/>
<dbReference type="Proteomes" id="UP000549695">
    <property type="component" value="Unassembled WGS sequence"/>
</dbReference>
<dbReference type="InterPro" id="IPR016039">
    <property type="entry name" value="Thiolase-like"/>
</dbReference>
<evidence type="ECO:0000256" key="1">
    <source>
        <dbReference type="ARBA" id="ARBA00022679"/>
    </source>
</evidence>
<evidence type="ECO:0000259" key="3">
    <source>
        <dbReference type="Pfam" id="PF08541"/>
    </source>
</evidence>
<organism evidence="4 5">
    <name type="scientific">Pseudonocardia alni</name>
    <name type="common">Amycolata alni</name>
    <dbReference type="NCBI Taxonomy" id="33907"/>
    <lineage>
        <taxon>Bacteria</taxon>
        <taxon>Bacillati</taxon>
        <taxon>Actinomycetota</taxon>
        <taxon>Actinomycetes</taxon>
        <taxon>Pseudonocardiales</taxon>
        <taxon>Pseudonocardiaceae</taxon>
        <taxon>Pseudonocardia</taxon>
    </lineage>
</organism>
<feature type="domain" description="Beta-ketoacyl-[acyl-carrier-protein] synthase III C-terminal" evidence="3">
    <location>
        <begin position="228"/>
        <end position="320"/>
    </location>
</feature>
<name>A0A852VY70_PSEA5</name>
<keyword evidence="5" id="KW-1185">Reference proteome</keyword>
<comment type="caution">
    <text evidence="4">The sequence shown here is derived from an EMBL/GenBank/DDBJ whole genome shotgun (WGS) entry which is preliminary data.</text>
</comment>
<dbReference type="AlphaFoldDB" id="A0A852VY70"/>
<proteinExistence type="predicted"/>
<dbReference type="EMBL" id="JACCCZ010000001">
    <property type="protein sequence ID" value="NYG01753.1"/>
    <property type="molecule type" value="Genomic_DNA"/>
</dbReference>
<evidence type="ECO:0000313" key="4">
    <source>
        <dbReference type="EMBL" id="NYG01753.1"/>
    </source>
</evidence>
<dbReference type="SUPFAM" id="SSF53901">
    <property type="entry name" value="Thiolase-like"/>
    <property type="match status" value="1"/>
</dbReference>
<dbReference type="GeneID" id="98055609"/>
<dbReference type="GO" id="GO:0033818">
    <property type="term" value="F:beta-ketoacyl-acyl-carrier-protein synthase III activity"/>
    <property type="evidence" value="ECO:0007669"/>
    <property type="project" value="UniProtKB-EC"/>
</dbReference>
<dbReference type="Pfam" id="PF08541">
    <property type="entry name" value="ACP_syn_III_C"/>
    <property type="match status" value="1"/>
</dbReference>
<sequence length="330" mass="33377">MLWSDVNIAGSGSWIPPIRPRAGARPDTPSAADANGFGSAAVATGDTAVGMAARAALKALRHAGAAGSDLSLLVHASFQDVDHYTPSPYLLRALGTTVATGMEIGAASDGGAAALVTAAEHLTARPDARAAMVTAGSRFPAERWDFVHEIGYLAGDAGGAAVLTRAPGRARLVATAHAAVPRLEEMSRAAAGVAGGATGRRMAVEQTGLAPHVTSLQEATRSCVEQVLEEAGLGPADVAHTAVVAIGSAVLDVLLSGPPLHARAADTSWTFGRHVAHAGPCDLLLAVDRLLRGGTVVPGDRVLVVSFGLGFRWTAAVLEITAPVPGRTAA</sequence>
<dbReference type="GO" id="GO:0044550">
    <property type="term" value="P:secondary metabolite biosynthetic process"/>
    <property type="evidence" value="ECO:0007669"/>
    <property type="project" value="TreeGrafter"/>
</dbReference>